<proteinExistence type="predicted"/>
<dbReference type="PANTHER" id="PTHR46401:SF2">
    <property type="entry name" value="GLYCOSYLTRANSFERASE WBBK-RELATED"/>
    <property type="match status" value="1"/>
</dbReference>
<dbReference type="InterPro" id="IPR028098">
    <property type="entry name" value="Glyco_trans_4-like_N"/>
</dbReference>
<evidence type="ECO:0000313" key="3">
    <source>
        <dbReference type="EMBL" id="KXB03838.1"/>
    </source>
</evidence>
<comment type="caution">
    <text evidence="3">The sequence shown here is derived from an EMBL/GenBank/DDBJ whole genome shotgun (WGS) entry which is preliminary data.</text>
</comment>
<protein>
    <recommendedName>
        <fullName evidence="2">Glycosyltransferase subfamily 4-like N-terminal domain-containing protein</fullName>
    </recommendedName>
</protein>
<dbReference type="Pfam" id="PF13439">
    <property type="entry name" value="Glyco_transf_4"/>
    <property type="match status" value="1"/>
</dbReference>
<reference evidence="3 4" key="1">
    <citation type="journal article" date="2016" name="Sci. Rep.">
        <title>Metabolic traits of an uncultured archaeal lineage -MSBL1- from brine pools of the Red Sea.</title>
        <authorList>
            <person name="Mwirichia R."/>
            <person name="Alam I."/>
            <person name="Rashid M."/>
            <person name="Vinu M."/>
            <person name="Ba-Alawi W."/>
            <person name="Anthony Kamau A."/>
            <person name="Kamanda Ngugi D."/>
            <person name="Goker M."/>
            <person name="Klenk H.P."/>
            <person name="Bajic V."/>
            <person name="Stingl U."/>
        </authorList>
    </citation>
    <scope>NUCLEOTIDE SEQUENCE [LARGE SCALE GENOMIC DNA]</scope>
    <source>
        <strain evidence="3">SCGC-AAA261F19</strain>
    </source>
</reference>
<dbReference type="PANTHER" id="PTHR46401">
    <property type="entry name" value="GLYCOSYLTRANSFERASE WBBK-RELATED"/>
    <property type="match status" value="1"/>
</dbReference>
<dbReference type="Proteomes" id="UP000070565">
    <property type="component" value="Unassembled WGS sequence"/>
</dbReference>
<name>A0A133VBK6_9EURY</name>
<accession>A0A133VBK6</accession>
<dbReference type="Pfam" id="PF13692">
    <property type="entry name" value="Glyco_trans_1_4"/>
    <property type="match status" value="1"/>
</dbReference>
<gene>
    <name evidence="3" type="ORF">AKJ45_00255</name>
</gene>
<keyword evidence="4" id="KW-1185">Reference proteome</keyword>
<dbReference type="SUPFAM" id="SSF53756">
    <property type="entry name" value="UDP-Glycosyltransferase/glycogen phosphorylase"/>
    <property type="match status" value="1"/>
</dbReference>
<evidence type="ECO:0000313" key="4">
    <source>
        <dbReference type="Proteomes" id="UP000070565"/>
    </source>
</evidence>
<evidence type="ECO:0000256" key="1">
    <source>
        <dbReference type="ARBA" id="ARBA00022679"/>
    </source>
</evidence>
<organism evidence="3 4">
    <name type="scientific">candidate division MSBL1 archaeon SCGC-AAA261F19</name>
    <dbReference type="NCBI Taxonomy" id="1698275"/>
    <lineage>
        <taxon>Archaea</taxon>
        <taxon>Methanobacteriati</taxon>
        <taxon>Methanobacteriota</taxon>
        <taxon>candidate division MSBL1</taxon>
    </lineage>
</organism>
<dbReference type="Gene3D" id="3.40.50.2000">
    <property type="entry name" value="Glycogen Phosphorylase B"/>
    <property type="match status" value="2"/>
</dbReference>
<keyword evidence="1" id="KW-0808">Transferase</keyword>
<dbReference type="AlphaFoldDB" id="A0A133VBK6"/>
<dbReference type="GO" id="GO:0016757">
    <property type="term" value="F:glycosyltransferase activity"/>
    <property type="evidence" value="ECO:0007669"/>
    <property type="project" value="TreeGrafter"/>
</dbReference>
<evidence type="ECO:0000259" key="2">
    <source>
        <dbReference type="Pfam" id="PF13439"/>
    </source>
</evidence>
<sequence>MFPCNQGIPGENGIAHRTKFRKAKDKKETVMRRILISLKNFDPPLGGAELSMRALAERLAEDHEVHVIFSGSRDDDYRKLGCNLHRRRVKNLLPGWLGRLHMDRRWKRLLDEALDRKPDLLLTQGSVSPGSVGKASELGCPNIVFLRSYEHFCPLLTQGGRDLANCKDRCLCCVPPRRYLDYPFFLLKRRLQRDSLSKASLVLANSRFMKRVTEMRFSLNTHVVNPFVKISKYRTGKERGGEKIGMVNPMPHKGGEIVVELAKRMGGRDFLVVGKGPPRTVEMMKRLPNVEYSSWVEDMREVYEKVKLVLVPSLWQEPFCRVVVESISNGVPCIVSDRGALPEVVGGGGSVVEKPESVDEWKKKIEEMDDKVLYKEKSEKAKRRSKKFSFESSYEDFKDKVRGNLGISLGG</sequence>
<dbReference type="EMBL" id="LHXZ01000002">
    <property type="protein sequence ID" value="KXB03838.1"/>
    <property type="molecule type" value="Genomic_DNA"/>
</dbReference>
<feature type="domain" description="Glycosyltransferase subfamily 4-like N-terminal" evidence="2">
    <location>
        <begin position="46"/>
        <end position="229"/>
    </location>
</feature>